<evidence type="ECO:0000256" key="5">
    <source>
        <dbReference type="ARBA" id="ARBA00022475"/>
    </source>
</evidence>
<evidence type="ECO:0000256" key="3">
    <source>
        <dbReference type="ARBA" id="ARBA00004496"/>
    </source>
</evidence>
<dbReference type="CDD" id="cd11922">
    <property type="entry name" value="SH3_Sorbs1_2"/>
    <property type="match status" value="1"/>
</dbReference>
<dbReference type="SUPFAM" id="SSF50044">
    <property type="entry name" value="SH3-domain"/>
    <property type="match status" value="3"/>
</dbReference>
<dbReference type="FunFam" id="2.30.30.40:FF:000004">
    <property type="entry name" value="Sorbin and SH3 domain-containing protein 1 isoform 2"/>
    <property type="match status" value="1"/>
</dbReference>
<dbReference type="Gene3D" id="2.30.30.40">
    <property type="entry name" value="SH3 Domains"/>
    <property type="match status" value="3"/>
</dbReference>
<feature type="compositionally biased region" description="Basic and acidic residues" evidence="12">
    <location>
        <begin position="309"/>
        <end position="333"/>
    </location>
</feature>
<keyword evidence="10" id="KW-0472">Membrane</keyword>
<dbReference type="FunFam" id="2.30.30.40:FF:000003">
    <property type="entry name" value="Sorbin and SH3 domain-containing protein 1 isoform 2"/>
    <property type="match status" value="1"/>
</dbReference>
<evidence type="ECO:0000256" key="7">
    <source>
        <dbReference type="ARBA" id="ARBA00022553"/>
    </source>
</evidence>
<comment type="subcellular location">
    <subcellularLocation>
        <location evidence="2">Cell junction</location>
        <location evidence="2">Focal adhesion</location>
    </subcellularLocation>
    <subcellularLocation>
        <location evidence="1">Cell membrane</location>
    </subcellularLocation>
    <subcellularLocation>
        <location evidence="3">Cytoplasm</location>
    </subcellularLocation>
</comment>
<evidence type="ECO:0000256" key="8">
    <source>
        <dbReference type="ARBA" id="ARBA00022737"/>
    </source>
</evidence>
<evidence type="ECO:0000313" key="15">
    <source>
        <dbReference type="Proteomes" id="UP000286641"/>
    </source>
</evidence>
<dbReference type="RefSeq" id="XP_025736476.1">
    <property type="nucleotide sequence ID" value="XM_025880691.1"/>
</dbReference>
<sequence length="777" mass="87271">MSSECDGASKAVVNGLAPSSNGQDKDMDPTKICTGKGAVTLRASSSYREIPSSGPTSPQETPQHESKPVLDSETPSADEWRLSSNADANGNAQPSSLAAKGYRSVHPNLPADKPQDSGPLLNEVSSSHLGTDPQISAPVSKPSSAYPSTTIVNPTIVLLQHNREQQKRLSSLPDPVSERRVGEQDLAPTQEKPTSPGRATEKKAKDDSRRVARSAQDLSDVSMDEVGIPLRNTERSKDWYKTMFKQIHKLNRDDDSDLYSPRYSFSEDTKSPLSVPRSKSEMSYIDSEKVVKRSATLPLPARSSSLKSSPERNDWEPPDKKVDTRKYRAEPKSIYDYQPGKSSVLTNEKMSRDISPEEIDLKNEPWYKFFSELEFGKPSSAVSPSPEISSELPGYIYSSNFHAVKRESDGAPGDLASLENERQIYKSVLEGGDIPLQGLSGLKRPSSSASTKDSESPRHFIPADYLESTEEFIRRRHDDKEKLLADQRRLKREQEEADIAARRHTGVIPTHHQFITNERFGDLLNIDDTAKRKSGSEMRPARAKFDFKAQTLKELPLQKGDIVYIYKQIDQNWYEGEHHGRVGIFPRTYIELLPPAEKAQPKKLAPVQVLEYGEAIAKFNFNGDTQVEMSFRKGERIMLLRQVDENWYEGRIPGTSRQGIFPITYVDVIKRPLVKNPVDYIDLPFSSSPSRSGTVSPQQPQAQQRRVTPDRSQTSQDIFSYQALYSYTPQNDDELELRDGDIVDVMEKCDDGWFVGTSRRTRQFGTFPGNYVKPLYL</sequence>
<evidence type="ECO:0000256" key="2">
    <source>
        <dbReference type="ARBA" id="ARBA00004246"/>
    </source>
</evidence>
<dbReference type="PRINTS" id="PR00452">
    <property type="entry name" value="SH3DOMAIN"/>
</dbReference>
<dbReference type="InterPro" id="IPR035610">
    <property type="entry name" value="SORBS1_SH3_1"/>
</dbReference>
<feature type="region of interest" description="Disordered" evidence="12">
    <location>
        <begin position="250"/>
        <end position="351"/>
    </location>
</feature>
<dbReference type="CTD" id="10580"/>
<feature type="region of interest" description="Disordered" evidence="12">
    <location>
        <begin position="1"/>
        <end position="148"/>
    </location>
</feature>
<dbReference type="Pfam" id="PF14604">
    <property type="entry name" value="SH3_9"/>
    <property type="match status" value="1"/>
</dbReference>
<feature type="region of interest" description="Disordered" evidence="12">
    <location>
        <begin position="685"/>
        <end position="714"/>
    </location>
</feature>
<dbReference type="GO" id="GO:0005737">
    <property type="term" value="C:cytoplasm"/>
    <property type="evidence" value="ECO:0007669"/>
    <property type="project" value="UniProtKB-SubCell"/>
</dbReference>
<dbReference type="PANTHER" id="PTHR14167:SF64">
    <property type="entry name" value="SORBIN AND SH3 DOMAIN-CONTAINING PROTEIN 1"/>
    <property type="match status" value="1"/>
</dbReference>
<evidence type="ECO:0000313" key="16">
    <source>
        <dbReference type="RefSeq" id="XP_025736476.1"/>
    </source>
</evidence>
<evidence type="ECO:0000256" key="1">
    <source>
        <dbReference type="ARBA" id="ARBA00004236"/>
    </source>
</evidence>
<evidence type="ECO:0000256" key="4">
    <source>
        <dbReference type="ARBA" id="ARBA00022443"/>
    </source>
</evidence>
<dbReference type="PRINTS" id="PR00499">
    <property type="entry name" value="P67PHOX"/>
</dbReference>
<proteinExistence type="predicted"/>
<reference evidence="16" key="2">
    <citation type="submission" date="2025-08" db="UniProtKB">
        <authorList>
            <consortium name="RefSeq"/>
        </authorList>
    </citation>
    <scope>IDENTIFICATION</scope>
    <source>
        <tissue evidence="16">Blood</tissue>
    </source>
</reference>
<feature type="compositionally biased region" description="Polar residues" evidence="12">
    <location>
        <begin position="698"/>
        <end position="714"/>
    </location>
</feature>
<feature type="compositionally biased region" description="Polar residues" evidence="12">
    <location>
        <begin position="82"/>
        <end position="96"/>
    </location>
</feature>
<dbReference type="InterPro" id="IPR035606">
    <property type="entry name" value="SORBS1_SH3"/>
</dbReference>
<feature type="domain" description="SH3" evidence="13">
    <location>
        <begin position="536"/>
        <end position="595"/>
    </location>
</feature>
<protein>
    <submittedName>
        <fullName evidence="16">Sorbin and SH3 domain-containing protein 1 isoform X3</fullName>
    </submittedName>
</protein>
<dbReference type="Proteomes" id="UP000286641">
    <property type="component" value="Unplaced"/>
</dbReference>
<evidence type="ECO:0000256" key="11">
    <source>
        <dbReference type="PROSITE-ProRule" id="PRU00192"/>
    </source>
</evidence>
<dbReference type="CDD" id="cd11919">
    <property type="entry name" value="SH3_Sorbs1_1"/>
    <property type="match status" value="1"/>
</dbReference>
<accession>A0A3Q7R7X4</accession>
<keyword evidence="7" id="KW-0597">Phosphoprotein</keyword>
<feature type="region of interest" description="Disordered" evidence="12">
    <location>
        <begin position="162"/>
        <end position="227"/>
    </location>
</feature>
<keyword evidence="6" id="KW-0963">Cytoplasm</keyword>
<dbReference type="GO" id="GO:0005634">
    <property type="term" value="C:nucleus"/>
    <property type="evidence" value="ECO:0007669"/>
    <property type="project" value="TreeGrafter"/>
</dbReference>
<evidence type="ECO:0000259" key="14">
    <source>
        <dbReference type="PROSITE" id="PS50831"/>
    </source>
</evidence>
<dbReference type="GO" id="GO:0031589">
    <property type="term" value="P:cell-substrate adhesion"/>
    <property type="evidence" value="ECO:0007669"/>
    <property type="project" value="TreeGrafter"/>
</dbReference>
<organism evidence="15 16">
    <name type="scientific">Callorhinus ursinus</name>
    <name type="common">Northern fur seal</name>
    <dbReference type="NCBI Taxonomy" id="34884"/>
    <lineage>
        <taxon>Eukaryota</taxon>
        <taxon>Metazoa</taxon>
        <taxon>Chordata</taxon>
        <taxon>Craniata</taxon>
        <taxon>Vertebrata</taxon>
        <taxon>Euteleostomi</taxon>
        <taxon>Mammalia</taxon>
        <taxon>Eutheria</taxon>
        <taxon>Laurasiatheria</taxon>
        <taxon>Carnivora</taxon>
        <taxon>Caniformia</taxon>
        <taxon>Pinnipedia</taxon>
        <taxon>Otariidae</taxon>
        <taxon>Callorhinus</taxon>
    </lineage>
</organism>
<keyword evidence="15" id="KW-1185">Reference proteome</keyword>
<dbReference type="FunFam" id="2.30.30.40:FF:000001">
    <property type="entry name" value="Sorbin and SH3 domain-containing protein 1 isoform 2"/>
    <property type="match status" value="1"/>
</dbReference>
<dbReference type="InterPro" id="IPR003127">
    <property type="entry name" value="SoHo_dom"/>
</dbReference>
<evidence type="ECO:0000259" key="13">
    <source>
        <dbReference type="PROSITE" id="PS50002"/>
    </source>
</evidence>
<dbReference type="InterPro" id="IPR050384">
    <property type="entry name" value="Endophilin_SH3RF"/>
</dbReference>
<keyword evidence="8" id="KW-0677">Repeat</keyword>
<dbReference type="PROSITE" id="PS50002">
    <property type="entry name" value="SH3"/>
    <property type="match status" value="3"/>
</dbReference>
<keyword evidence="5" id="KW-1003">Cell membrane</keyword>
<name>A0A3Q7R7X4_CALUR</name>
<dbReference type="PANTHER" id="PTHR14167">
    <property type="entry name" value="SH3 DOMAIN-CONTAINING"/>
    <property type="match status" value="1"/>
</dbReference>
<dbReference type="CDD" id="cd11916">
    <property type="entry name" value="SH3_Sorbs1_3"/>
    <property type="match status" value="1"/>
</dbReference>
<dbReference type="InterPro" id="IPR035611">
    <property type="entry name" value="SORBS1_SH3_2"/>
</dbReference>
<keyword evidence="4 11" id="KW-0728">SH3 domain</keyword>
<feature type="domain" description="SoHo" evidence="14">
    <location>
        <begin position="211"/>
        <end position="268"/>
    </location>
</feature>
<feature type="compositionally biased region" description="Polar residues" evidence="12">
    <location>
        <begin position="42"/>
        <end position="61"/>
    </location>
</feature>
<feature type="region of interest" description="Disordered" evidence="12">
    <location>
        <begin position="436"/>
        <end position="460"/>
    </location>
</feature>
<evidence type="ECO:0000256" key="9">
    <source>
        <dbReference type="ARBA" id="ARBA00022949"/>
    </source>
</evidence>
<dbReference type="Pfam" id="PF02208">
    <property type="entry name" value="Sorb"/>
    <property type="match status" value="1"/>
</dbReference>
<dbReference type="Pfam" id="PF00018">
    <property type="entry name" value="SH3_1"/>
    <property type="match status" value="1"/>
</dbReference>
<feature type="compositionally biased region" description="Low complexity" evidence="12">
    <location>
        <begin position="685"/>
        <end position="697"/>
    </location>
</feature>
<dbReference type="InterPro" id="IPR036028">
    <property type="entry name" value="SH3-like_dom_sf"/>
</dbReference>
<dbReference type="InterPro" id="IPR001452">
    <property type="entry name" value="SH3_domain"/>
</dbReference>
<evidence type="ECO:0000256" key="10">
    <source>
        <dbReference type="ARBA" id="ARBA00023136"/>
    </source>
</evidence>
<feature type="compositionally biased region" description="Basic and acidic residues" evidence="12">
    <location>
        <begin position="199"/>
        <end position="210"/>
    </location>
</feature>
<dbReference type="GO" id="GO:0005925">
    <property type="term" value="C:focal adhesion"/>
    <property type="evidence" value="ECO:0007669"/>
    <property type="project" value="UniProtKB-SubCell"/>
</dbReference>
<dbReference type="SMART" id="SM00326">
    <property type="entry name" value="SH3"/>
    <property type="match status" value="3"/>
</dbReference>
<keyword evidence="9" id="KW-0965">Cell junction</keyword>
<feature type="domain" description="SH3" evidence="13">
    <location>
        <begin position="610"/>
        <end position="671"/>
    </location>
</feature>
<evidence type="ECO:0000256" key="6">
    <source>
        <dbReference type="ARBA" id="ARBA00022490"/>
    </source>
</evidence>
<evidence type="ECO:0000256" key="12">
    <source>
        <dbReference type="SAM" id="MobiDB-lite"/>
    </source>
</evidence>
<dbReference type="SMART" id="SM00459">
    <property type="entry name" value="Sorb"/>
    <property type="match status" value="1"/>
</dbReference>
<reference key="1">
    <citation type="submission" date="2019-01" db="UniProtKB">
        <authorList>
            <consortium name="RefSeq"/>
        </authorList>
    </citation>
    <scope>IDENTIFICATION</scope>
</reference>
<dbReference type="PROSITE" id="PS50831">
    <property type="entry name" value="SOHO"/>
    <property type="match status" value="1"/>
</dbReference>
<dbReference type="Pfam" id="PF07653">
    <property type="entry name" value="SH3_2"/>
    <property type="match status" value="1"/>
</dbReference>
<dbReference type="GO" id="GO:0005886">
    <property type="term" value="C:plasma membrane"/>
    <property type="evidence" value="ECO:0007669"/>
    <property type="project" value="UniProtKB-SubCell"/>
</dbReference>
<gene>
    <name evidence="16" type="primary">SORBS1</name>
</gene>
<dbReference type="AlphaFoldDB" id="A0A3Q7R7X4"/>
<feature type="domain" description="SH3" evidence="13">
    <location>
        <begin position="716"/>
        <end position="777"/>
    </location>
</feature>